<gene>
    <name evidence="3" type="ORF">HKI87_02g12180</name>
</gene>
<feature type="coiled-coil region" evidence="1">
    <location>
        <begin position="109"/>
        <end position="136"/>
    </location>
</feature>
<keyword evidence="4" id="KW-1185">Reference proteome</keyword>
<evidence type="ECO:0000256" key="2">
    <source>
        <dbReference type="SAM" id="MobiDB-lite"/>
    </source>
</evidence>
<feature type="region of interest" description="Disordered" evidence="2">
    <location>
        <begin position="1"/>
        <end position="54"/>
    </location>
</feature>
<evidence type="ECO:0000256" key="1">
    <source>
        <dbReference type="SAM" id="Coils"/>
    </source>
</evidence>
<feature type="compositionally biased region" description="Polar residues" evidence="2">
    <location>
        <begin position="36"/>
        <end position="47"/>
    </location>
</feature>
<keyword evidence="1" id="KW-0175">Coiled coil</keyword>
<reference evidence="3 4" key="1">
    <citation type="submission" date="2024-03" db="EMBL/GenBank/DDBJ databases">
        <title>Complete genome sequence of the green alga Chloropicon roscoffensis RCC1871.</title>
        <authorList>
            <person name="Lemieux C."/>
            <person name="Pombert J.-F."/>
            <person name="Otis C."/>
            <person name="Turmel M."/>
        </authorList>
    </citation>
    <scope>NUCLEOTIDE SEQUENCE [LARGE SCALE GENOMIC DNA]</scope>
    <source>
        <strain evidence="3 4">RCC1871</strain>
    </source>
</reference>
<feature type="compositionally biased region" description="Polar residues" evidence="2">
    <location>
        <begin position="17"/>
        <end position="26"/>
    </location>
</feature>
<evidence type="ECO:0000313" key="3">
    <source>
        <dbReference type="EMBL" id="WZN59692.1"/>
    </source>
</evidence>
<evidence type="ECO:0000313" key="4">
    <source>
        <dbReference type="Proteomes" id="UP001472866"/>
    </source>
</evidence>
<protein>
    <submittedName>
        <fullName evidence="3">Uncharacterized protein</fullName>
    </submittedName>
</protein>
<organism evidence="3 4">
    <name type="scientific">Chloropicon roscoffensis</name>
    <dbReference type="NCBI Taxonomy" id="1461544"/>
    <lineage>
        <taxon>Eukaryota</taxon>
        <taxon>Viridiplantae</taxon>
        <taxon>Chlorophyta</taxon>
        <taxon>Chloropicophyceae</taxon>
        <taxon>Chloropicales</taxon>
        <taxon>Chloropicaceae</taxon>
        <taxon>Chloropicon</taxon>
    </lineage>
</organism>
<proteinExistence type="predicted"/>
<dbReference type="AlphaFoldDB" id="A0AAX4P039"/>
<dbReference type="Proteomes" id="UP001472866">
    <property type="component" value="Chromosome 02"/>
</dbReference>
<name>A0AAX4P039_9CHLO</name>
<dbReference type="EMBL" id="CP151502">
    <property type="protein sequence ID" value="WZN59692.1"/>
    <property type="molecule type" value="Genomic_DNA"/>
</dbReference>
<accession>A0AAX4P039</accession>
<sequence>MLGKMSGKGAAALGHGSATSQATHHPSNVDRRQPNGVGSTGPTTRSMQAAAAASSGMQNFGRVDHYFQSSVQQSQGSDFLKHLFQYQLPSCIAVQGGGTEGYVVNKAYIMEEQLKQEKLLQMVENLKRENEKLKNNTA</sequence>